<name>A0A1L7XEN0_9HELO</name>
<keyword evidence="1" id="KW-0677">Repeat</keyword>
<sequence length="611" mass="66128">MTMLLTNINPHRVTVLSAQEYGMLAAKLQQHADLQTAPVDEPVAKLPGDTQTPQELLASAVINTSIYGTPKSSFTSMAEEPASATDDRMAPSVSEMSISDRVPEPSIVSSIDHDSQLFIEDGLIPAEEGIVYVPTPPSRLHVDCSKIRYRIPKQTSGAGNSSLQKALLSAIAGQELDIKNALMEAVKGEDIKTPQLLLDFSANPNPTLAGGITPLRTACELNQEAEADLLIEWGADPNVLASDRAPLAYATYHKNLALMNLLLKMARIRCRECPPEIAQAMLHYGANPDLKDSRGFSAGGGFFLACRRNQPHLVEMLLSHGADPNMSRPELPVIDAARHPQCLQALLHGKVDLKKRRGIMELATYHNSIDSARMLLDVGVDPNEKSQNIYTPLNIAIHDNRPELMTLLLSRGADPNLKESVKILLDAGVDPNEKKDGVYSPPTSAIRDNRPEIQVLVLSGGADPNLKGQAIPLVMAKNRVEIFNQLVEGGEDHAKCSGVLESAVYHNNIASVKFLLDAGASPNDKNQGVYSPLTSAIRDTRPDILQVLLERGADPNMKGQDVPLVMAVRNSAILRQLIAGGADVTKHQGLLELAVYHNKMESIDILLEAAA</sequence>
<keyword evidence="5" id="KW-1185">Reference proteome</keyword>
<dbReference type="PROSITE" id="PS50297">
    <property type="entry name" value="ANK_REP_REGION"/>
    <property type="match status" value="1"/>
</dbReference>
<evidence type="ECO:0000313" key="4">
    <source>
        <dbReference type="EMBL" id="CZR63500.1"/>
    </source>
</evidence>
<dbReference type="PROSITE" id="PS50088">
    <property type="entry name" value="ANK_REPEAT"/>
    <property type="match status" value="3"/>
</dbReference>
<dbReference type="AlphaFoldDB" id="A0A1L7XEN0"/>
<proteinExistence type="predicted"/>
<gene>
    <name evidence="4" type="ORF">PAC_13397</name>
</gene>
<dbReference type="InterPro" id="IPR036770">
    <property type="entry name" value="Ankyrin_rpt-contain_sf"/>
</dbReference>
<dbReference type="Proteomes" id="UP000184330">
    <property type="component" value="Unassembled WGS sequence"/>
</dbReference>
<dbReference type="Gene3D" id="1.25.40.20">
    <property type="entry name" value="Ankyrin repeat-containing domain"/>
    <property type="match status" value="3"/>
</dbReference>
<evidence type="ECO:0000256" key="2">
    <source>
        <dbReference type="ARBA" id="ARBA00023043"/>
    </source>
</evidence>
<dbReference type="SUPFAM" id="SSF48403">
    <property type="entry name" value="Ankyrin repeat"/>
    <property type="match status" value="2"/>
</dbReference>
<organism evidence="4 5">
    <name type="scientific">Phialocephala subalpina</name>
    <dbReference type="NCBI Taxonomy" id="576137"/>
    <lineage>
        <taxon>Eukaryota</taxon>
        <taxon>Fungi</taxon>
        <taxon>Dikarya</taxon>
        <taxon>Ascomycota</taxon>
        <taxon>Pezizomycotina</taxon>
        <taxon>Leotiomycetes</taxon>
        <taxon>Helotiales</taxon>
        <taxon>Mollisiaceae</taxon>
        <taxon>Phialocephala</taxon>
        <taxon>Phialocephala fortinii species complex</taxon>
    </lineage>
</organism>
<dbReference type="STRING" id="576137.A0A1L7XEN0"/>
<dbReference type="EMBL" id="FJOG01000023">
    <property type="protein sequence ID" value="CZR63500.1"/>
    <property type="molecule type" value="Genomic_DNA"/>
</dbReference>
<dbReference type="Pfam" id="PF12796">
    <property type="entry name" value="Ank_2"/>
    <property type="match status" value="3"/>
</dbReference>
<protein>
    <submittedName>
        <fullName evidence="4">Uncharacterized protein</fullName>
    </submittedName>
</protein>
<feature type="repeat" description="ANK" evidence="3">
    <location>
        <begin position="210"/>
        <end position="242"/>
    </location>
</feature>
<dbReference type="InterPro" id="IPR050745">
    <property type="entry name" value="Multifunctional_regulatory"/>
</dbReference>
<evidence type="ECO:0000256" key="1">
    <source>
        <dbReference type="ARBA" id="ARBA00022737"/>
    </source>
</evidence>
<dbReference type="OrthoDB" id="194358at2759"/>
<reference evidence="4 5" key="1">
    <citation type="submission" date="2016-03" db="EMBL/GenBank/DDBJ databases">
        <authorList>
            <person name="Ploux O."/>
        </authorList>
    </citation>
    <scope>NUCLEOTIDE SEQUENCE [LARGE SCALE GENOMIC DNA]</scope>
    <source>
        <strain evidence="4 5">UAMH 11012</strain>
    </source>
</reference>
<feature type="repeat" description="ANK" evidence="3">
    <location>
        <begin position="388"/>
        <end position="420"/>
    </location>
</feature>
<keyword evidence="2 3" id="KW-0040">ANK repeat</keyword>
<feature type="repeat" description="ANK" evidence="3">
    <location>
        <begin position="528"/>
        <end position="560"/>
    </location>
</feature>
<dbReference type="PANTHER" id="PTHR24189">
    <property type="entry name" value="MYOTROPHIN"/>
    <property type="match status" value="1"/>
</dbReference>
<dbReference type="InterPro" id="IPR002110">
    <property type="entry name" value="Ankyrin_rpt"/>
</dbReference>
<accession>A0A1L7XEN0</accession>
<evidence type="ECO:0000313" key="5">
    <source>
        <dbReference type="Proteomes" id="UP000184330"/>
    </source>
</evidence>
<dbReference type="Pfam" id="PF00023">
    <property type="entry name" value="Ank"/>
    <property type="match status" value="1"/>
</dbReference>
<evidence type="ECO:0000256" key="3">
    <source>
        <dbReference type="PROSITE-ProRule" id="PRU00023"/>
    </source>
</evidence>
<dbReference type="SMART" id="SM00248">
    <property type="entry name" value="ANK"/>
    <property type="match status" value="9"/>
</dbReference>